<sequence length="267" mass="29855">HIYIPVCTNANILINVNILYIHTPKQLHQNNSTRNQEMSMSMSRLIGCSSISSTRPSLNYTSFSYNPASQASFSKNKDLSCYGFHGFNSRSLQFDPMVTLPRRSFVIRNNITPPPGVPLPSGSPSGSMRNWIVGIVLTFVLPFCTHKWGPLLLIKNKVDNVVNTAEYIMETIESVAEKVDNVIDNITDDLPENSSLRKTMEAVDELVEGVAKSAHIANDIIDKVEEVEDRLESLILNETKVKEAPKQVVHTEEIHVQEATTKSLKMD</sequence>
<reference evidence="2" key="1">
    <citation type="submission" date="2022-06" db="EMBL/GenBank/DDBJ databases">
        <title>Uncovering the hologenomic basis of an extraordinary plant invasion.</title>
        <authorList>
            <person name="Bieker V.C."/>
            <person name="Martin M.D."/>
            <person name="Gilbert T."/>
            <person name="Hodgins K."/>
            <person name="Battlay P."/>
            <person name="Petersen B."/>
            <person name="Wilson J."/>
        </authorList>
    </citation>
    <scope>NUCLEOTIDE SEQUENCE</scope>
    <source>
        <strain evidence="2">AA19_3_7</strain>
        <tissue evidence="2">Leaf</tissue>
    </source>
</reference>
<proteinExistence type="predicted"/>
<dbReference type="AlphaFoldDB" id="A0AAD5CQA7"/>
<feature type="non-terminal residue" evidence="2">
    <location>
        <position position="1"/>
    </location>
</feature>
<evidence type="ECO:0000256" key="1">
    <source>
        <dbReference type="SAM" id="Coils"/>
    </source>
</evidence>
<evidence type="ECO:0000313" key="3">
    <source>
        <dbReference type="Proteomes" id="UP001206925"/>
    </source>
</evidence>
<comment type="caution">
    <text evidence="2">The sequence shown here is derived from an EMBL/GenBank/DDBJ whole genome shotgun (WGS) entry which is preliminary data.</text>
</comment>
<dbReference type="EMBL" id="JAMZMK010007054">
    <property type="protein sequence ID" value="KAI7746012.1"/>
    <property type="molecule type" value="Genomic_DNA"/>
</dbReference>
<dbReference type="Proteomes" id="UP001206925">
    <property type="component" value="Unassembled WGS sequence"/>
</dbReference>
<protein>
    <submittedName>
        <fullName evidence="2">Uncharacterized protein</fullName>
    </submittedName>
</protein>
<dbReference type="PANTHER" id="PTHR33735:SF28">
    <property type="entry name" value="PLASTID LIPID-ASSOCIATED PROTEIN_FIBRILLIN CONSERVED DOMAIN-CONTAINING PROTEIN"/>
    <property type="match status" value="1"/>
</dbReference>
<gene>
    <name evidence="2" type="ORF">M8C21_005352</name>
</gene>
<keyword evidence="1" id="KW-0175">Coiled coil</keyword>
<accession>A0AAD5CQA7</accession>
<dbReference type="PANTHER" id="PTHR33735">
    <property type="entry name" value="EXPRESSED PROTEIN"/>
    <property type="match status" value="1"/>
</dbReference>
<name>A0AAD5CQA7_AMBAR</name>
<keyword evidence="3" id="KW-1185">Reference proteome</keyword>
<feature type="coiled-coil region" evidence="1">
    <location>
        <begin position="217"/>
        <end position="244"/>
    </location>
</feature>
<organism evidence="2 3">
    <name type="scientific">Ambrosia artemisiifolia</name>
    <name type="common">Common ragweed</name>
    <dbReference type="NCBI Taxonomy" id="4212"/>
    <lineage>
        <taxon>Eukaryota</taxon>
        <taxon>Viridiplantae</taxon>
        <taxon>Streptophyta</taxon>
        <taxon>Embryophyta</taxon>
        <taxon>Tracheophyta</taxon>
        <taxon>Spermatophyta</taxon>
        <taxon>Magnoliopsida</taxon>
        <taxon>eudicotyledons</taxon>
        <taxon>Gunneridae</taxon>
        <taxon>Pentapetalae</taxon>
        <taxon>asterids</taxon>
        <taxon>campanulids</taxon>
        <taxon>Asterales</taxon>
        <taxon>Asteraceae</taxon>
        <taxon>Asteroideae</taxon>
        <taxon>Heliantheae alliance</taxon>
        <taxon>Heliantheae</taxon>
        <taxon>Ambrosia</taxon>
    </lineage>
</organism>
<evidence type="ECO:0000313" key="2">
    <source>
        <dbReference type="EMBL" id="KAI7746012.1"/>
    </source>
</evidence>